<feature type="transmembrane region" description="Helical" evidence="9">
    <location>
        <begin position="275"/>
        <end position="297"/>
    </location>
</feature>
<feature type="transmembrane region" description="Helical" evidence="9">
    <location>
        <begin position="149"/>
        <end position="168"/>
    </location>
</feature>
<keyword evidence="6 9" id="KW-1133">Transmembrane helix</keyword>
<evidence type="ECO:0000256" key="2">
    <source>
        <dbReference type="ARBA" id="ARBA00006434"/>
    </source>
</evidence>
<evidence type="ECO:0000256" key="5">
    <source>
        <dbReference type="ARBA" id="ARBA00022847"/>
    </source>
</evidence>
<dbReference type="Gene3D" id="1.20.1730.10">
    <property type="entry name" value="Sodium/glucose cotransporter"/>
    <property type="match status" value="1"/>
</dbReference>
<evidence type="ECO:0000313" key="11">
    <source>
        <dbReference type="Proteomes" id="UP000325606"/>
    </source>
</evidence>
<feature type="transmembrane region" description="Helical" evidence="9">
    <location>
        <begin position="43"/>
        <end position="68"/>
    </location>
</feature>
<feature type="transmembrane region" description="Helical" evidence="9">
    <location>
        <begin position="456"/>
        <end position="476"/>
    </location>
</feature>
<evidence type="ECO:0000313" key="10">
    <source>
        <dbReference type="EMBL" id="QEW05455.1"/>
    </source>
</evidence>
<dbReference type="GO" id="GO:0015293">
    <property type="term" value="F:symporter activity"/>
    <property type="evidence" value="ECO:0007669"/>
    <property type="project" value="UniProtKB-KW"/>
</dbReference>
<feature type="transmembrane region" description="Helical" evidence="9">
    <location>
        <begin position="115"/>
        <end position="137"/>
    </location>
</feature>
<dbReference type="EMBL" id="CP044222">
    <property type="protein sequence ID" value="QEW05455.1"/>
    <property type="molecule type" value="Genomic_DNA"/>
</dbReference>
<feature type="transmembrane region" description="Helical" evidence="9">
    <location>
        <begin position="245"/>
        <end position="263"/>
    </location>
</feature>
<evidence type="ECO:0000256" key="7">
    <source>
        <dbReference type="ARBA" id="ARBA00023136"/>
    </source>
</evidence>
<evidence type="ECO:0000256" key="1">
    <source>
        <dbReference type="ARBA" id="ARBA00004141"/>
    </source>
</evidence>
<feature type="transmembrane region" description="Helical" evidence="9">
    <location>
        <begin position="410"/>
        <end position="435"/>
    </location>
</feature>
<name>A0A5J6LAC8_9GAMM</name>
<organism evidence="10 11">
    <name type="scientific">Nitrincola iocasae</name>
    <dbReference type="NCBI Taxonomy" id="2614693"/>
    <lineage>
        <taxon>Bacteria</taxon>
        <taxon>Pseudomonadati</taxon>
        <taxon>Pseudomonadota</taxon>
        <taxon>Gammaproteobacteria</taxon>
        <taxon>Oceanospirillales</taxon>
        <taxon>Oceanospirillaceae</taxon>
        <taxon>Nitrincola</taxon>
    </lineage>
</organism>
<protein>
    <recommendedName>
        <fullName evidence="12">Sodium:solute symporter</fullName>
    </recommendedName>
</protein>
<proteinExistence type="inferred from homology"/>
<dbReference type="InterPro" id="IPR001734">
    <property type="entry name" value="Na/solute_symporter"/>
</dbReference>
<dbReference type="InterPro" id="IPR050277">
    <property type="entry name" value="Sodium:Solute_Symporter"/>
</dbReference>
<dbReference type="KEGG" id="nik:F5I99_02510"/>
<sequence>MRTDLFIFLLVGAVAIFYLLVMASGRSGSGRDFYTSSASPSPLACGMASAADWLCAATFLGLFGLFSVNPLDSQLILTGWLAGLVLMGLWVAPAQFHSGHLCLSGYLGAGYNSRLVRHLALLIVVLISTLLLALQLRGMSLIFSRHLQLSSQAGIMISMLLLLFYVVLGSMKAMTQVQMLQYCVLFCALMVPSIYLAAEFDERFGVLFSSSFYSGSGFDFQVSLDNLRQQLGFTPHASSRDTMDIVLLLVSLMAGVAVLPHLLLRYQSVKKTADISYSTVWMLVFLGLIYSSMPLIASMGELRLIKAVNGESNEGTAYSRMPDWFYGWEQNKRLAWYDHTQDGKVQYAAGQPFEGLVPLYSGETGLSGEPLMLNPAAGVYEPLLQRFPSELYVAEELHLFLIPEVSAMPVWVIGILSVGIVAAILSSASILMVSAAHSAANQLLSRRLTQQAELKLARFVAVIMLLLAGVLALLLPGSLIELMNWIIALAAAALFTPTLLLIFMPGLHPYAVFAGMLTGFSSYLAYTLWFELSWALPGLAALPLSLSPEAFGACALVLNLGVTLLLAVFFKSTASHVRQ</sequence>
<dbReference type="InterPro" id="IPR019899">
    <property type="entry name" value="Na/solute_symporter_VC_2705"/>
</dbReference>
<evidence type="ECO:0008006" key="12">
    <source>
        <dbReference type="Google" id="ProtNLM"/>
    </source>
</evidence>
<keyword evidence="3" id="KW-0813">Transport</keyword>
<feature type="transmembrane region" description="Helical" evidence="9">
    <location>
        <begin position="510"/>
        <end position="530"/>
    </location>
</feature>
<comment type="similarity">
    <text evidence="2 8">Belongs to the sodium:solute symporter (SSF) (TC 2.A.21) family.</text>
</comment>
<dbReference type="Pfam" id="PF00474">
    <property type="entry name" value="SSF"/>
    <property type="match status" value="1"/>
</dbReference>
<gene>
    <name evidence="10" type="ORF">F5I99_02510</name>
</gene>
<dbReference type="InterPro" id="IPR038377">
    <property type="entry name" value="Na/Glc_symporter_sf"/>
</dbReference>
<dbReference type="RefSeq" id="WP_151053500.1">
    <property type="nucleotide sequence ID" value="NZ_CP044222.1"/>
</dbReference>
<feature type="transmembrane region" description="Helical" evidence="9">
    <location>
        <begin position="6"/>
        <end position="23"/>
    </location>
</feature>
<feature type="transmembrane region" description="Helical" evidence="9">
    <location>
        <begin position="74"/>
        <end position="94"/>
    </location>
</feature>
<evidence type="ECO:0000256" key="4">
    <source>
        <dbReference type="ARBA" id="ARBA00022692"/>
    </source>
</evidence>
<feature type="transmembrane region" description="Helical" evidence="9">
    <location>
        <begin position="550"/>
        <end position="570"/>
    </location>
</feature>
<comment type="subcellular location">
    <subcellularLocation>
        <location evidence="1">Membrane</location>
        <topology evidence="1">Multi-pass membrane protein</topology>
    </subcellularLocation>
</comment>
<keyword evidence="5" id="KW-0769">Symport</keyword>
<evidence type="ECO:0000256" key="8">
    <source>
        <dbReference type="RuleBase" id="RU362091"/>
    </source>
</evidence>
<evidence type="ECO:0000256" key="9">
    <source>
        <dbReference type="SAM" id="Phobius"/>
    </source>
</evidence>
<dbReference type="NCBIfam" id="TIGR03648">
    <property type="entry name" value="Na_symport_lg"/>
    <property type="match status" value="1"/>
</dbReference>
<dbReference type="GO" id="GO:0005886">
    <property type="term" value="C:plasma membrane"/>
    <property type="evidence" value="ECO:0007669"/>
    <property type="project" value="TreeGrafter"/>
</dbReference>
<dbReference type="PANTHER" id="PTHR48086">
    <property type="entry name" value="SODIUM/PROLINE SYMPORTER-RELATED"/>
    <property type="match status" value="1"/>
</dbReference>
<dbReference type="PROSITE" id="PS50283">
    <property type="entry name" value="NA_SOLUT_SYMP_3"/>
    <property type="match status" value="1"/>
</dbReference>
<dbReference type="PANTHER" id="PTHR48086:SF5">
    <property type="entry name" value="NA(+):SOLUTE SYMPORTER (SSF FAMILY)"/>
    <property type="match status" value="1"/>
</dbReference>
<dbReference type="AlphaFoldDB" id="A0A5J6LAC8"/>
<keyword evidence="4 9" id="KW-0812">Transmembrane</keyword>
<reference evidence="10 11" key="1">
    <citation type="submission" date="2019-09" db="EMBL/GenBank/DDBJ databases">
        <title>Nitrincola iocasae sp. nov., a bacterium isolated from the sediment collected at a cold seep field in South China Sea.</title>
        <authorList>
            <person name="Zhang H."/>
            <person name="Wang H."/>
            <person name="Li C."/>
        </authorList>
    </citation>
    <scope>NUCLEOTIDE SEQUENCE [LARGE SCALE GENOMIC DNA]</scope>
    <source>
        <strain evidence="10 11">KXZD1103</strain>
    </source>
</reference>
<feature type="transmembrane region" description="Helical" evidence="9">
    <location>
        <begin position="180"/>
        <end position="198"/>
    </location>
</feature>
<keyword evidence="7 9" id="KW-0472">Membrane</keyword>
<dbReference type="Proteomes" id="UP000325606">
    <property type="component" value="Chromosome"/>
</dbReference>
<accession>A0A5J6LAC8</accession>
<keyword evidence="11" id="KW-1185">Reference proteome</keyword>
<feature type="transmembrane region" description="Helical" evidence="9">
    <location>
        <begin position="482"/>
        <end position="503"/>
    </location>
</feature>
<evidence type="ECO:0000256" key="6">
    <source>
        <dbReference type="ARBA" id="ARBA00022989"/>
    </source>
</evidence>
<evidence type="ECO:0000256" key="3">
    <source>
        <dbReference type="ARBA" id="ARBA00022448"/>
    </source>
</evidence>